<dbReference type="RefSeq" id="WP_343801107.1">
    <property type="nucleotide sequence ID" value="NZ_BAAAET010000001.1"/>
</dbReference>
<evidence type="ECO:0000313" key="3">
    <source>
        <dbReference type="Proteomes" id="UP001499915"/>
    </source>
</evidence>
<name>A0ABN1I1R8_9GAMM</name>
<keyword evidence="1" id="KW-0732">Signal</keyword>
<comment type="caution">
    <text evidence="2">The sequence shown here is derived from an EMBL/GenBank/DDBJ whole genome shotgun (WGS) entry which is preliminary data.</text>
</comment>
<evidence type="ECO:0000313" key="2">
    <source>
        <dbReference type="EMBL" id="GAA0681493.1"/>
    </source>
</evidence>
<sequence length="126" mass="13775">MKLILFIAIGANLLSGCSSHAYYDEAQIFLGDVQHILISNGMCDNKQDCSNKQLVKFEAGGWSFGPWSGGGVNISVYQITGKAIVQALHSSISSRRTEMPTVSVYLHAYSTKHGEPKTILAEYAYQ</sequence>
<dbReference type="Proteomes" id="UP001499915">
    <property type="component" value="Unassembled WGS sequence"/>
</dbReference>
<feature type="chain" id="PRO_5045154117" description="Lipoprotein" evidence="1">
    <location>
        <begin position="22"/>
        <end position="126"/>
    </location>
</feature>
<feature type="signal peptide" evidence="1">
    <location>
        <begin position="1"/>
        <end position="21"/>
    </location>
</feature>
<organism evidence="2 3">
    <name type="scientific">Marinobacterium maritimum</name>
    <dbReference type="NCBI Taxonomy" id="500162"/>
    <lineage>
        <taxon>Bacteria</taxon>
        <taxon>Pseudomonadati</taxon>
        <taxon>Pseudomonadota</taxon>
        <taxon>Gammaproteobacteria</taxon>
        <taxon>Oceanospirillales</taxon>
        <taxon>Oceanospirillaceae</taxon>
        <taxon>Marinobacterium</taxon>
    </lineage>
</organism>
<keyword evidence="3" id="KW-1185">Reference proteome</keyword>
<gene>
    <name evidence="2" type="ORF">GCM10009104_02680</name>
</gene>
<dbReference type="EMBL" id="BAAAET010000001">
    <property type="protein sequence ID" value="GAA0681493.1"/>
    <property type="molecule type" value="Genomic_DNA"/>
</dbReference>
<evidence type="ECO:0000256" key="1">
    <source>
        <dbReference type="SAM" id="SignalP"/>
    </source>
</evidence>
<proteinExistence type="predicted"/>
<dbReference type="PROSITE" id="PS51257">
    <property type="entry name" value="PROKAR_LIPOPROTEIN"/>
    <property type="match status" value="1"/>
</dbReference>
<accession>A0ABN1I1R8</accession>
<reference evidence="2 3" key="1">
    <citation type="journal article" date="2019" name="Int. J. Syst. Evol. Microbiol.">
        <title>The Global Catalogue of Microorganisms (GCM) 10K type strain sequencing project: providing services to taxonomists for standard genome sequencing and annotation.</title>
        <authorList>
            <consortium name="The Broad Institute Genomics Platform"/>
            <consortium name="The Broad Institute Genome Sequencing Center for Infectious Disease"/>
            <person name="Wu L."/>
            <person name="Ma J."/>
        </authorList>
    </citation>
    <scope>NUCLEOTIDE SEQUENCE [LARGE SCALE GENOMIC DNA]</scope>
    <source>
        <strain evidence="2 3">JCM 15134</strain>
    </source>
</reference>
<protein>
    <recommendedName>
        <fullName evidence="4">Lipoprotein</fullName>
    </recommendedName>
</protein>
<evidence type="ECO:0008006" key="4">
    <source>
        <dbReference type="Google" id="ProtNLM"/>
    </source>
</evidence>